<keyword evidence="2" id="KW-1185">Reference proteome</keyword>
<dbReference type="RefSeq" id="XP_020074642.1">
    <property type="nucleotide sequence ID" value="XM_020221750.1"/>
</dbReference>
<dbReference type="InterPro" id="IPR052058">
    <property type="entry name" value="Alcohol_O-acetyltransferase"/>
</dbReference>
<reference evidence="2" key="1">
    <citation type="submission" date="2016-05" db="EMBL/GenBank/DDBJ databases">
        <title>Comparative genomics of biotechnologically important yeasts.</title>
        <authorList>
            <consortium name="DOE Joint Genome Institute"/>
            <person name="Riley R."/>
            <person name="Haridas S."/>
            <person name="Wolfe K.H."/>
            <person name="Lopes M.R."/>
            <person name="Hittinger C.T."/>
            <person name="Goker M."/>
            <person name="Salamov A."/>
            <person name="Wisecaver J."/>
            <person name="Long T.M."/>
            <person name="Aerts A.L."/>
            <person name="Barry K."/>
            <person name="Choi C."/>
            <person name="Clum A."/>
            <person name="Coughlan A.Y."/>
            <person name="Deshpande S."/>
            <person name="Douglass A.P."/>
            <person name="Hanson S.J."/>
            <person name="Klenk H.-P."/>
            <person name="Labutti K."/>
            <person name="Lapidus A."/>
            <person name="Lindquist E."/>
            <person name="Lipzen A."/>
            <person name="Meier-Kolthoff J.P."/>
            <person name="Ohm R.A."/>
            <person name="Otillar R.P."/>
            <person name="Pangilinan J."/>
            <person name="Peng Y."/>
            <person name="Rokas A."/>
            <person name="Rosa C.A."/>
            <person name="Scheuner C."/>
            <person name="Sibirny A.A."/>
            <person name="Slot J.C."/>
            <person name="Stielow J.B."/>
            <person name="Sun H."/>
            <person name="Kurtzman C.P."/>
            <person name="Blackwell M."/>
            <person name="Grigoriev I.V."/>
            <person name="Jeffries T.W."/>
        </authorList>
    </citation>
    <scope>NUCLEOTIDE SEQUENCE [LARGE SCALE GENOMIC DNA]</scope>
    <source>
        <strain evidence="2">NRRL Y-1933</strain>
    </source>
</reference>
<dbReference type="OrthoDB" id="2150604at2759"/>
<organism evidence="1 2">
    <name type="scientific">Hyphopichia burtonii NRRL Y-1933</name>
    <dbReference type="NCBI Taxonomy" id="984485"/>
    <lineage>
        <taxon>Eukaryota</taxon>
        <taxon>Fungi</taxon>
        <taxon>Dikarya</taxon>
        <taxon>Ascomycota</taxon>
        <taxon>Saccharomycotina</taxon>
        <taxon>Pichiomycetes</taxon>
        <taxon>Debaryomycetaceae</taxon>
        <taxon>Hyphopichia</taxon>
    </lineage>
</organism>
<dbReference type="Proteomes" id="UP000095085">
    <property type="component" value="Unassembled WGS sequence"/>
</dbReference>
<proteinExistence type="predicted"/>
<protein>
    <recommendedName>
        <fullName evidence="3">Alcohol acetyltransferase</fullName>
    </recommendedName>
</protein>
<dbReference type="PANTHER" id="PTHR28037">
    <property type="entry name" value="ALCOHOL O-ACETYLTRANSFERASE 1-RELATED"/>
    <property type="match status" value="1"/>
</dbReference>
<dbReference type="Pfam" id="PF07247">
    <property type="entry name" value="AATase"/>
    <property type="match status" value="1"/>
</dbReference>
<evidence type="ECO:0000313" key="2">
    <source>
        <dbReference type="Proteomes" id="UP000095085"/>
    </source>
</evidence>
<evidence type="ECO:0000313" key="1">
    <source>
        <dbReference type="EMBL" id="ODV65575.1"/>
    </source>
</evidence>
<accession>A0A1E4REN2</accession>
<evidence type="ECO:0008006" key="3">
    <source>
        <dbReference type="Google" id="ProtNLM"/>
    </source>
</evidence>
<name>A0A1E4REN2_9ASCO</name>
<gene>
    <name evidence="1" type="ORF">HYPBUDRAFT_153824</name>
</gene>
<dbReference type="GO" id="GO:0008080">
    <property type="term" value="F:N-acetyltransferase activity"/>
    <property type="evidence" value="ECO:0007669"/>
    <property type="project" value="TreeGrafter"/>
</dbReference>
<dbReference type="AlphaFoldDB" id="A0A1E4REN2"/>
<dbReference type="PANTHER" id="PTHR28037:SF1">
    <property type="entry name" value="ALCOHOL O-ACETYLTRANSFERASE 1-RELATED"/>
    <property type="match status" value="1"/>
</dbReference>
<dbReference type="STRING" id="984485.A0A1E4REN2"/>
<dbReference type="InterPro" id="IPR010828">
    <property type="entry name" value="Atf2/Sli1-like"/>
</dbReference>
<dbReference type="GeneID" id="30996299"/>
<sequence length="482" mass="55069">MTQNTVIERRLGVSENFFRSRTASGFYRNFQVTATYSKNLTELKLLYMALRKTILEYHILICNIFKDQDAGYSVYRPIANAKLGDLVEFKGESFGFEKGLLTENFMKYANDEYVFPLYVEKPLFKLIVLGDYSVCALFEHTIADGVAGNYFHEVFLKNLAHIDDLQDSDSFEEQFGVLPLVIGVDSIIFDYSKDKEFIKNSLPPPIDDFMEDIELDYSFGKEDFFEKVIPKEFPDRWPGISPSTSDFSISFKLINISPDQLKLLLARCKKESVTLSAYIAVIFYMTLQSVVGDNHHTVNKTAINLRRFMDPKFTSPEYQSILTDPEYKILGTFAHVGVGQNLPPINDFSWELTKSFNTNLKSLLSNRRLLNNQKAFKEVYSELDDNTDFFTKTLGKPKVDHTKFSNLGLIRFPKLANNWTITNMVFAQDLSPSAAEFMLSSISTALGGMNFVLSYFDLGPQSKPLDSLITELKHNILRFALD</sequence>
<dbReference type="EMBL" id="KV454544">
    <property type="protein sequence ID" value="ODV65575.1"/>
    <property type="molecule type" value="Genomic_DNA"/>
</dbReference>